<evidence type="ECO:0000256" key="6">
    <source>
        <dbReference type="ARBA" id="ARBA00022679"/>
    </source>
</evidence>
<dbReference type="CDD" id="cd03354">
    <property type="entry name" value="LbH_SAT"/>
    <property type="match status" value="1"/>
</dbReference>
<evidence type="ECO:0000256" key="10">
    <source>
        <dbReference type="ARBA" id="ARBA00049486"/>
    </source>
</evidence>
<evidence type="ECO:0000256" key="8">
    <source>
        <dbReference type="ARBA" id="ARBA00023192"/>
    </source>
</evidence>
<dbReference type="SMART" id="SM00971">
    <property type="entry name" value="SATase_N"/>
    <property type="match status" value="1"/>
</dbReference>
<organism evidence="12 13">
    <name type="scientific">Brumicola blandensis</name>
    <dbReference type="NCBI Taxonomy" id="3075611"/>
    <lineage>
        <taxon>Bacteria</taxon>
        <taxon>Pseudomonadati</taxon>
        <taxon>Pseudomonadota</taxon>
        <taxon>Gammaproteobacteria</taxon>
        <taxon>Alteromonadales</taxon>
        <taxon>Alteromonadaceae</taxon>
        <taxon>Brumicola</taxon>
    </lineage>
</organism>
<evidence type="ECO:0000256" key="3">
    <source>
        <dbReference type="ARBA" id="ARBA00013266"/>
    </source>
</evidence>
<evidence type="ECO:0000256" key="7">
    <source>
        <dbReference type="ARBA" id="ARBA00022737"/>
    </source>
</evidence>
<dbReference type="Pfam" id="PF00132">
    <property type="entry name" value="Hexapep"/>
    <property type="match status" value="1"/>
</dbReference>
<evidence type="ECO:0000256" key="5">
    <source>
        <dbReference type="ARBA" id="ARBA00022605"/>
    </source>
</evidence>
<comment type="catalytic activity">
    <reaction evidence="10">
        <text>L-serine + acetyl-CoA = O-acetyl-L-serine + CoA</text>
        <dbReference type="Rhea" id="RHEA:24560"/>
        <dbReference type="ChEBI" id="CHEBI:33384"/>
        <dbReference type="ChEBI" id="CHEBI:57287"/>
        <dbReference type="ChEBI" id="CHEBI:57288"/>
        <dbReference type="ChEBI" id="CHEBI:58340"/>
        <dbReference type="EC" id="2.3.1.30"/>
    </reaction>
</comment>
<evidence type="ECO:0000313" key="12">
    <source>
        <dbReference type="EMBL" id="MDT0582185.1"/>
    </source>
</evidence>
<comment type="pathway">
    <text evidence="1">Amino-acid biosynthesis; L-cysteine biosynthesis; L-cysteine from L-serine: step 1/2.</text>
</comment>
<comment type="similarity">
    <text evidence="2">Belongs to the transferase hexapeptide repeat family.</text>
</comment>
<dbReference type="InterPro" id="IPR010493">
    <property type="entry name" value="Ser_AcTrfase_N"/>
</dbReference>
<dbReference type="PANTHER" id="PTHR42811">
    <property type="entry name" value="SERINE ACETYLTRANSFERASE"/>
    <property type="match status" value="1"/>
</dbReference>
<dbReference type="FunFam" id="2.160.10.10:FF:000002">
    <property type="entry name" value="Serine acetyltransferase"/>
    <property type="match status" value="1"/>
</dbReference>
<evidence type="ECO:0000256" key="1">
    <source>
        <dbReference type="ARBA" id="ARBA00004876"/>
    </source>
</evidence>
<dbReference type="InterPro" id="IPR018357">
    <property type="entry name" value="Hexapep_transf_CS"/>
</dbReference>
<dbReference type="InterPro" id="IPR053376">
    <property type="entry name" value="Serine_acetyltransferase"/>
</dbReference>
<dbReference type="RefSeq" id="WP_311360963.1">
    <property type="nucleotide sequence ID" value="NZ_JAVRIE010000002.1"/>
</dbReference>
<gene>
    <name evidence="12" type="primary">cysE</name>
    <name evidence="12" type="ORF">RM544_06525</name>
</gene>
<keyword evidence="8" id="KW-0198">Cysteine biosynthesis</keyword>
<keyword evidence="6 12" id="KW-0808">Transferase</keyword>
<dbReference type="SUPFAM" id="SSF51161">
    <property type="entry name" value="Trimeric LpxA-like enzymes"/>
    <property type="match status" value="1"/>
</dbReference>
<dbReference type="GO" id="GO:0006535">
    <property type="term" value="P:cysteine biosynthetic process from serine"/>
    <property type="evidence" value="ECO:0007669"/>
    <property type="project" value="InterPro"/>
</dbReference>
<dbReference type="NCBIfam" id="NF041874">
    <property type="entry name" value="EPS_EpsC"/>
    <property type="match status" value="1"/>
</dbReference>
<comment type="caution">
    <text evidence="12">The sequence shown here is derived from an EMBL/GenBank/DDBJ whole genome shotgun (WGS) entry which is preliminary data.</text>
</comment>
<dbReference type="GO" id="GO:0009001">
    <property type="term" value="F:serine O-acetyltransferase activity"/>
    <property type="evidence" value="ECO:0007669"/>
    <property type="project" value="UniProtKB-EC"/>
</dbReference>
<dbReference type="InterPro" id="IPR005881">
    <property type="entry name" value="Ser_O-AcTrfase"/>
</dbReference>
<keyword evidence="5" id="KW-0028">Amino-acid biosynthesis</keyword>
<dbReference type="InterPro" id="IPR001451">
    <property type="entry name" value="Hexapep"/>
</dbReference>
<dbReference type="AlphaFoldDB" id="A0AAW8QZY3"/>
<dbReference type="Proteomes" id="UP001249020">
    <property type="component" value="Unassembled WGS sequence"/>
</dbReference>
<dbReference type="GO" id="GO:0005737">
    <property type="term" value="C:cytoplasm"/>
    <property type="evidence" value="ECO:0007669"/>
    <property type="project" value="InterPro"/>
</dbReference>
<proteinExistence type="inferred from homology"/>
<dbReference type="EC" id="2.3.1.30" evidence="3"/>
<keyword evidence="7" id="KW-0677">Repeat</keyword>
<reference evidence="12 13" key="1">
    <citation type="submission" date="2023-09" db="EMBL/GenBank/DDBJ databases">
        <authorList>
            <person name="Rey-Velasco X."/>
        </authorList>
    </citation>
    <scope>NUCLEOTIDE SEQUENCE [LARGE SCALE GENOMIC DNA]</scope>
    <source>
        <strain evidence="12 13">W409</strain>
    </source>
</reference>
<evidence type="ECO:0000313" key="13">
    <source>
        <dbReference type="Proteomes" id="UP001249020"/>
    </source>
</evidence>
<dbReference type="PROSITE" id="PS00101">
    <property type="entry name" value="HEXAPEP_TRANSFERASES"/>
    <property type="match status" value="1"/>
</dbReference>
<sequence length="270" mass="28967">MIPSTFHSSENFWKILKSEAIDVAAKEPMLSSYIHACVINHHNFESSLSFILSNKVSDDVMPAIAVREIFEEAYLLNPAMVESAIIDIQAVLSRDPAVSSFLTVLIHFKGFHALQIHRLANYLWHKDRTDLSLFIQSRNSIASGVDIHPAAVIGKGVMLDHATGIVIGETAVVEDNVSILQNVTLGGTGNEQGDRHPKIRQGVMIGSGAKILGNIEIGEGSKVGAGSVVLSDVPCCVTVVGVPAKVVGKPDCTMPCDSMKQNVLEDSAKS</sequence>
<dbReference type="Pfam" id="PF06426">
    <property type="entry name" value="SATase_N"/>
    <property type="match status" value="1"/>
</dbReference>
<keyword evidence="9 12" id="KW-0012">Acyltransferase</keyword>
<dbReference type="InterPro" id="IPR042122">
    <property type="entry name" value="Ser_AcTrfase_N_sf"/>
</dbReference>
<protein>
    <recommendedName>
        <fullName evidence="4">Serine acetyltransferase</fullName>
        <ecNumber evidence="3">2.3.1.30</ecNumber>
    </recommendedName>
</protein>
<dbReference type="Gene3D" id="2.160.10.10">
    <property type="entry name" value="Hexapeptide repeat proteins"/>
    <property type="match status" value="1"/>
</dbReference>
<feature type="domain" description="Serine acetyltransferase N-terminal" evidence="11">
    <location>
        <begin position="12"/>
        <end position="116"/>
    </location>
</feature>
<dbReference type="Gene3D" id="1.10.3130.10">
    <property type="entry name" value="serine acetyltransferase, domain 1"/>
    <property type="match status" value="1"/>
</dbReference>
<evidence type="ECO:0000259" key="11">
    <source>
        <dbReference type="SMART" id="SM00971"/>
    </source>
</evidence>
<name>A0AAW8QZY3_9ALTE</name>
<dbReference type="InterPro" id="IPR045304">
    <property type="entry name" value="LbH_SAT"/>
</dbReference>
<dbReference type="NCBIfam" id="TIGR01172">
    <property type="entry name" value="cysE"/>
    <property type="match status" value="1"/>
</dbReference>
<accession>A0AAW8QZY3</accession>
<evidence type="ECO:0000256" key="9">
    <source>
        <dbReference type="ARBA" id="ARBA00023315"/>
    </source>
</evidence>
<evidence type="ECO:0000256" key="2">
    <source>
        <dbReference type="ARBA" id="ARBA00007274"/>
    </source>
</evidence>
<dbReference type="InterPro" id="IPR011004">
    <property type="entry name" value="Trimer_LpxA-like_sf"/>
</dbReference>
<evidence type="ECO:0000256" key="4">
    <source>
        <dbReference type="ARBA" id="ARBA00018522"/>
    </source>
</evidence>
<keyword evidence="13" id="KW-1185">Reference proteome</keyword>
<dbReference type="EMBL" id="JAVRIE010000002">
    <property type="protein sequence ID" value="MDT0582185.1"/>
    <property type="molecule type" value="Genomic_DNA"/>
</dbReference>